<keyword evidence="3" id="KW-1133">Transmembrane helix</keyword>
<keyword evidence="3" id="KW-0812">Transmembrane</keyword>
<dbReference type="STRING" id="60517.A0A0R3WBX6"/>
<feature type="transmembrane region" description="Helical" evidence="3">
    <location>
        <begin position="336"/>
        <end position="356"/>
    </location>
</feature>
<dbReference type="PRINTS" id="PR00219">
    <property type="entry name" value="SYNAPTOBREVN"/>
</dbReference>
<dbReference type="Pfam" id="PF00957">
    <property type="entry name" value="Synaptobrevin"/>
    <property type="match status" value="1"/>
</dbReference>
<evidence type="ECO:0000256" key="3">
    <source>
        <dbReference type="SAM" id="Phobius"/>
    </source>
</evidence>
<evidence type="ECO:0000256" key="1">
    <source>
        <dbReference type="PROSITE-ProRule" id="PRU00290"/>
    </source>
</evidence>
<feature type="region of interest" description="Disordered" evidence="2">
    <location>
        <begin position="249"/>
        <end position="275"/>
    </location>
</feature>
<feature type="compositionally biased region" description="Low complexity" evidence="2">
    <location>
        <begin position="454"/>
        <end position="466"/>
    </location>
</feature>
<feature type="region of interest" description="Disordered" evidence="2">
    <location>
        <begin position="412"/>
        <end position="484"/>
    </location>
</feature>
<keyword evidence="1" id="KW-0175">Coiled coil</keyword>
<proteinExistence type="predicted"/>
<dbReference type="GO" id="GO:0016020">
    <property type="term" value="C:membrane"/>
    <property type="evidence" value="ECO:0007669"/>
    <property type="project" value="InterPro"/>
</dbReference>
<sequence length="484" mass="52995">LAPSISVAVPEDVVYANVCLKAIGNGCPPLREDAYKHAFTSTKPSPILIQDRVYPLWILPCAGTCSSKSRCFWHRAKLLRFALDDKRDSEYLEASGTADYDSESGVFGKVFTPALPETVWEQMRGYLNNSAILFVGDSTLRGLMYALLSKLNGSLRYWEASHGQLIFKSLASGFFQRTDAKLTRSSTSAVIAFAYFPLFWSRKLHQRTLVDVVSQSLQRIAEANVDLVIGGTQWLSTGQMKKLNDYLLKNKDPSPEQAQPTEQPRPPPTNKRFQQTQAQVNEVVDIMRVNMEKVLERDAKLAQLDDRADALQAGASQFEASAGKLKNKYWWKNMKMTLALGVVGLVLLIALGWYIFGGNNIDRLIQRLFNCRFRTLSLALRVLPSLPLPSYILSPSPHWLAHVSITPALPSLGNGGQTPTSEPAAATTTPAIAATPPGGEKAAPSAIPEGHSPTVSVGSTSGSGVVRSRRFLEPPFSAHRPAAA</sequence>
<dbReference type="PANTHER" id="PTHR45701">
    <property type="entry name" value="SYNAPTOBREVIN FAMILY MEMBER"/>
    <property type="match status" value="1"/>
</dbReference>
<dbReference type="PROSITE" id="PS00417">
    <property type="entry name" value="SYNAPTOBREVIN"/>
    <property type="match status" value="1"/>
</dbReference>
<dbReference type="SUPFAM" id="SSF58038">
    <property type="entry name" value="SNARE fusion complex"/>
    <property type="match status" value="1"/>
</dbReference>
<accession>A0A0R3WBX6</accession>
<dbReference type="AlphaFoldDB" id="A0A0R3WBX6"/>
<name>A0A0R3WBX6_TAEAS</name>
<dbReference type="PROSITE" id="PS50892">
    <property type="entry name" value="V_SNARE"/>
    <property type="match status" value="1"/>
</dbReference>
<evidence type="ECO:0000313" key="5">
    <source>
        <dbReference type="WBParaSite" id="TASK_0000816701-mRNA-1"/>
    </source>
</evidence>
<reference evidence="5" key="1">
    <citation type="submission" date="2017-02" db="UniProtKB">
        <authorList>
            <consortium name="WormBaseParasite"/>
        </authorList>
    </citation>
    <scope>IDENTIFICATION</scope>
</reference>
<evidence type="ECO:0000259" key="4">
    <source>
        <dbReference type="PROSITE" id="PS50892"/>
    </source>
</evidence>
<evidence type="ECO:0000256" key="2">
    <source>
        <dbReference type="SAM" id="MobiDB-lite"/>
    </source>
</evidence>
<dbReference type="InterPro" id="IPR001388">
    <property type="entry name" value="Synaptobrevin-like"/>
</dbReference>
<protein>
    <submittedName>
        <fullName evidence="5">V-SNARE coiled-coil homology domain-containing protein</fullName>
    </submittedName>
</protein>
<organism evidence="5">
    <name type="scientific">Taenia asiatica</name>
    <name type="common">Asian tapeworm</name>
    <dbReference type="NCBI Taxonomy" id="60517"/>
    <lineage>
        <taxon>Eukaryota</taxon>
        <taxon>Metazoa</taxon>
        <taxon>Spiralia</taxon>
        <taxon>Lophotrochozoa</taxon>
        <taxon>Platyhelminthes</taxon>
        <taxon>Cestoda</taxon>
        <taxon>Eucestoda</taxon>
        <taxon>Cyclophyllidea</taxon>
        <taxon>Taeniidae</taxon>
        <taxon>Taenia</taxon>
    </lineage>
</organism>
<feature type="domain" description="V-SNARE coiled-coil homology" evidence="4">
    <location>
        <begin position="272"/>
        <end position="332"/>
    </location>
</feature>
<dbReference type="Gene3D" id="1.20.5.110">
    <property type="match status" value="1"/>
</dbReference>
<dbReference type="InterPro" id="IPR016444">
    <property type="entry name" value="Synaptobrevin/VAMP"/>
</dbReference>
<dbReference type="CDD" id="cd15870">
    <property type="entry name" value="R-SNARE_VAMP2"/>
    <property type="match status" value="1"/>
</dbReference>
<dbReference type="GO" id="GO:0016192">
    <property type="term" value="P:vesicle-mediated transport"/>
    <property type="evidence" value="ECO:0007669"/>
    <property type="project" value="InterPro"/>
</dbReference>
<dbReference type="WBParaSite" id="TASK_0000816701-mRNA-1">
    <property type="protein sequence ID" value="TASK_0000816701-mRNA-1"/>
    <property type="gene ID" value="TASK_0000816701"/>
</dbReference>
<dbReference type="InterPro" id="IPR042855">
    <property type="entry name" value="V_SNARE_CC"/>
</dbReference>
<keyword evidence="3" id="KW-0472">Membrane</keyword>
<feature type="compositionally biased region" description="Low complexity" evidence="2">
    <location>
        <begin position="418"/>
        <end position="437"/>
    </location>
</feature>